<feature type="chain" id="PRO_5043886549" description="RxLR effector candidate protein" evidence="2">
    <location>
        <begin position="25"/>
        <end position="305"/>
    </location>
</feature>
<accession>A0AAV1USM4</accession>
<feature type="region of interest" description="Disordered" evidence="1">
    <location>
        <begin position="28"/>
        <end position="60"/>
    </location>
</feature>
<proteinExistence type="predicted"/>
<reference evidence="3" key="1">
    <citation type="submission" date="2024-01" db="EMBL/GenBank/DDBJ databases">
        <authorList>
            <person name="Webb A."/>
        </authorList>
    </citation>
    <scope>NUCLEOTIDE SEQUENCE</scope>
    <source>
        <strain evidence="3">Pm1</strain>
    </source>
</reference>
<gene>
    <name evidence="3" type="ORF">PM001_LOCUS21742</name>
</gene>
<name>A0AAV1USM4_9STRA</name>
<comment type="caution">
    <text evidence="3">The sequence shown here is derived from an EMBL/GenBank/DDBJ whole genome shotgun (WGS) entry which is preliminary data.</text>
</comment>
<evidence type="ECO:0000313" key="3">
    <source>
        <dbReference type="EMBL" id="CAK7936592.1"/>
    </source>
</evidence>
<evidence type="ECO:0000313" key="4">
    <source>
        <dbReference type="Proteomes" id="UP001162060"/>
    </source>
</evidence>
<evidence type="ECO:0008006" key="5">
    <source>
        <dbReference type="Google" id="ProtNLM"/>
    </source>
</evidence>
<evidence type="ECO:0000256" key="1">
    <source>
        <dbReference type="SAM" id="MobiDB-lite"/>
    </source>
</evidence>
<dbReference type="EMBL" id="CAKLBY020000224">
    <property type="protein sequence ID" value="CAK7936592.1"/>
    <property type="molecule type" value="Genomic_DNA"/>
</dbReference>
<dbReference type="Proteomes" id="UP001162060">
    <property type="component" value="Unassembled WGS sequence"/>
</dbReference>
<protein>
    <recommendedName>
        <fullName evidence="5">RxLR effector candidate protein</fullName>
    </recommendedName>
</protein>
<evidence type="ECO:0000256" key="2">
    <source>
        <dbReference type="SAM" id="SignalP"/>
    </source>
</evidence>
<feature type="signal peptide" evidence="2">
    <location>
        <begin position="1"/>
        <end position="24"/>
    </location>
</feature>
<dbReference type="AlphaFoldDB" id="A0AAV1USM4"/>
<sequence>MRILYLFALPLSGVFLVITSLATGLKEVEPPPSRDHAVKSETAKNVLRTDDSPEDRTTRIEGPDVDLAYKIEAFMSKVGDFLIAVCKPRMARRLHRQQNRGLSSPSSSLARIVDDLKTVSPPMRLDAVSIEMKENDNKLALQQLDEVKRMAKEYYRVAPPTSLGQFSESISEPLKALYDRPHITTELSRLRDMNMHEDAETFHATLEDVGIVQAAKRFRAWKSDALRNKLGAQCEQLLFNLWIMNERKPEDVLAVLLAESSDDLNFAVDIVAHYMVHLIRTKERLINNPVRSKAGSSTHKAHTRK</sequence>
<keyword evidence="2" id="KW-0732">Signal</keyword>
<organism evidence="3 4">
    <name type="scientific">Peronospora matthiolae</name>
    <dbReference type="NCBI Taxonomy" id="2874970"/>
    <lineage>
        <taxon>Eukaryota</taxon>
        <taxon>Sar</taxon>
        <taxon>Stramenopiles</taxon>
        <taxon>Oomycota</taxon>
        <taxon>Peronosporomycetes</taxon>
        <taxon>Peronosporales</taxon>
        <taxon>Peronosporaceae</taxon>
        <taxon>Peronospora</taxon>
    </lineage>
</organism>